<reference evidence="2 3" key="1">
    <citation type="submission" date="2018-01" db="EMBL/GenBank/DDBJ databases">
        <title>Genome characterization of the sugarcane-associated fungus Trichoderma ghanense CCMA-1212 and their application in lignocelulose bioconversion.</title>
        <authorList>
            <person name="Steindorff A.S."/>
            <person name="Mendes T.D."/>
            <person name="Vilela E.S.D."/>
            <person name="Rodrigues D.S."/>
            <person name="Formighieri E.F."/>
            <person name="Melo I.S."/>
            <person name="Favaro L.C.L."/>
        </authorList>
    </citation>
    <scope>NUCLEOTIDE SEQUENCE [LARGE SCALE GENOMIC DNA]</scope>
    <source>
        <strain evidence="2 3">CCMA-1212</strain>
    </source>
</reference>
<gene>
    <name evidence="2" type="ORF">CCMA1212_001394</name>
</gene>
<feature type="compositionally biased region" description="Low complexity" evidence="1">
    <location>
        <begin position="32"/>
        <end position="42"/>
    </location>
</feature>
<evidence type="ECO:0000313" key="2">
    <source>
        <dbReference type="EMBL" id="TFB06463.1"/>
    </source>
</evidence>
<dbReference type="Proteomes" id="UP001642720">
    <property type="component" value="Unassembled WGS sequence"/>
</dbReference>
<keyword evidence="3" id="KW-1185">Reference proteome</keyword>
<dbReference type="GeneID" id="300573272"/>
<comment type="caution">
    <text evidence="2">The sequence shown here is derived from an EMBL/GenBank/DDBJ whole genome shotgun (WGS) entry which is preliminary data.</text>
</comment>
<dbReference type="RefSeq" id="XP_073562664.1">
    <property type="nucleotide sequence ID" value="XM_073698822.1"/>
</dbReference>
<dbReference type="EMBL" id="PPTA01000002">
    <property type="protein sequence ID" value="TFB06463.1"/>
    <property type="molecule type" value="Genomic_DNA"/>
</dbReference>
<proteinExistence type="predicted"/>
<feature type="compositionally biased region" description="Gly residues" evidence="1">
    <location>
        <begin position="43"/>
        <end position="65"/>
    </location>
</feature>
<accession>A0ABY2HHZ2</accession>
<organism evidence="2 3">
    <name type="scientific">Trichoderma ghanense</name>
    <dbReference type="NCBI Taxonomy" id="65468"/>
    <lineage>
        <taxon>Eukaryota</taxon>
        <taxon>Fungi</taxon>
        <taxon>Dikarya</taxon>
        <taxon>Ascomycota</taxon>
        <taxon>Pezizomycotina</taxon>
        <taxon>Sordariomycetes</taxon>
        <taxon>Hypocreomycetidae</taxon>
        <taxon>Hypocreales</taxon>
        <taxon>Hypocreaceae</taxon>
        <taxon>Trichoderma</taxon>
    </lineage>
</organism>
<protein>
    <submittedName>
        <fullName evidence="2">Uncharacterized protein</fullName>
    </submittedName>
</protein>
<sequence>MRLPLVVVMASVAGKFPLCTYATTLTLQPSYANGTNTTAGQSGSSGSGAPSGSGGSSSSGSGGNSGSSSGSQQK</sequence>
<feature type="region of interest" description="Disordered" evidence="1">
    <location>
        <begin position="30"/>
        <end position="74"/>
    </location>
</feature>
<name>A0ABY2HHZ2_9HYPO</name>
<evidence type="ECO:0000313" key="3">
    <source>
        <dbReference type="Proteomes" id="UP001642720"/>
    </source>
</evidence>
<evidence type="ECO:0000256" key="1">
    <source>
        <dbReference type="SAM" id="MobiDB-lite"/>
    </source>
</evidence>